<keyword evidence="1" id="KW-0812">Transmembrane</keyword>
<evidence type="ECO:0000313" key="3">
    <source>
        <dbReference type="Proteomes" id="UP000230052"/>
    </source>
</evidence>
<dbReference type="Proteomes" id="UP000230052">
    <property type="component" value="Unassembled WGS sequence"/>
</dbReference>
<organism evidence="2 3">
    <name type="scientific">Candidatus Aquitaenariimonas noxiae</name>
    <dbReference type="NCBI Taxonomy" id="1974741"/>
    <lineage>
        <taxon>Bacteria</taxon>
        <taxon>Pseudomonadati</taxon>
        <taxon>Candidatus Omnitrophota</taxon>
        <taxon>Candidatus Aquitaenariimonas</taxon>
    </lineage>
</organism>
<dbReference type="EMBL" id="PEWV01000061">
    <property type="protein sequence ID" value="PIU41335.1"/>
    <property type="molecule type" value="Genomic_DNA"/>
</dbReference>
<proteinExistence type="predicted"/>
<keyword evidence="1" id="KW-0472">Membrane</keyword>
<evidence type="ECO:0008006" key="4">
    <source>
        <dbReference type="Google" id="ProtNLM"/>
    </source>
</evidence>
<dbReference type="PANTHER" id="PTHR39165">
    <property type="entry name" value="IG HYPOTHETICAL 17883"/>
    <property type="match status" value="1"/>
</dbReference>
<feature type="transmembrane region" description="Helical" evidence="1">
    <location>
        <begin position="80"/>
        <end position="100"/>
    </location>
</feature>
<evidence type="ECO:0000313" key="2">
    <source>
        <dbReference type="EMBL" id="PIU41335.1"/>
    </source>
</evidence>
<keyword evidence="1" id="KW-1133">Transmembrane helix</keyword>
<reference evidence="2 3" key="1">
    <citation type="submission" date="2017-09" db="EMBL/GenBank/DDBJ databases">
        <title>Depth-based differentiation of microbial function through sediment-hosted aquifers and enrichment of novel symbionts in the deep terrestrial subsurface.</title>
        <authorList>
            <person name="Probst A.J."/>
            <person name="Ladd B."/>
            <person name="Jarett J.K."/>
            <person name="Geller-Mcgrath D.E."/>
            <person name="Sieber C.M."/>
            <person name="Emerson J.B."/>
            <person name="Anantharaman K."/>
            <person name="Thomas B.C."/>
            <person name="Malmstrom R."/>
            <person name="Stieglmeier M."/>
            <person name="Klingl A."/>
            <person name="Woyke T."/>
            <person name="Ryan C.M."/>
            <person name="Banfield J.F."/>
        </authorList>
    </citation>
    <scope>NUCLEOTIDE SEQUENCE [LARGE SCALE GENOMIC DNA]</scope>
    <source>
        <strain evidence="2">CG07_land_8_20_14_0_80_42_15</strain>
    </source>
</reference>
<evidence type="ECO:0000256" key="1">
    <source>
        <dbReference type="SAM" id="Phobius"/>
    </source>
</evidence>
<accession>A0A2J0KSG3</accession>
<dbReference type="InterPro" id="IPR007403">
    <property type="entry name" value="DUF456"/>
</dbReference>
<dbReference type="PANTHER" id="PTHR39165:SF1">
    <property type="entry name" value="DUF456 DOMAIN-CONTAINING PROTEIN"/>
    <property type="match status" value="1"/>
</dbReference>
<comment type="caution">
    <text evidence="2">The sequence shown here is derived from an EMBL/GenBank/DDBJ whole genome shotgun (WGS) entry which is preliminary data.</text>
</comment>
<protein>
    <recommendedName>
        <fullName evidence="4">DUF456 domain-containing protein</fullName>
    </recommendedName>
</protein>
<name>A0A2J0KSG3_9BACT</name>
<feature type="transmembrane region" description="Helical" evidence="1">
    <location>
        <begin position="6"/>
        <end position="23"/>
    </location>
</feature>
<dbReference type="AlphaFoldDB" id="A0A2J0KSG3"/>
<dbReference type="Pfam" id="PF04306">
    <property type="entry name" value="DUF456"/>
    <property type="match status" value="1"/>
</dbReference>
<sequence>MELLALIILIIFSLIGLVSIFFTDFGTLMIFIGTLLYAILTTFSVLDAKILIILFTLYLCGEVLEYVLVIIGAKKFGASNYAAIGAIIGGILGALAGLSFLGVGVIPGTLLGVFLGAFLVEFCLQRDLIKSLKAGVGSLIGRVGSILLKCIIAIIMLAIVILKVTSH</sequence>
<feature type="transmembrane region" description="Helical" evidence="1">
    <location>
        <begin position="28"/>
        <end position="46"/>
    </location>
</feature>
<feature type="transmembrane region" description="Helical" evidence="1">
    <location>
        <begin position="52"/>
        <end position="73"/>
    </location>
</feature>
<feature type="transmembrane region" description="Helical" evidence="1">
    <location>
        <begin position="106"/>
        <end position="124"/>
    </location>
</feature>
<gene>
    <name evidence="2" type="ORF">COS99_06110</name>
</gene>
<feature type="transmembrane region" description="Helical" evidence="1">
    <location>
        <begin position="136"/>
        <end position="162"/>
    </location>
</feature>